<dbReference type="InterPro" id="IPR052344">
    <property type="entry name" value="Transposase-related"/>
</dbReference>
<feature type="non-terminal residue" evidence="5">
    <location>
        <position position="414"/>
    </location>
</feature>
<keyword evidence="6" id="KW-1185">Reference proteome</keyword>
<feature type="compositionally biased region" description="Low complexity" evidence="1">
    <location>
        <begin position="55"/>
        <end position="64"/>
    </location>
</feature>
<evidence type="ECO:0000259" key="3">
    <source>
        <dbReference type="Pfam" id="PF13005"/>
    </source>
</evidence>
<organism evidence="5 6">
    <name type="scientific">Micromonospora craniellae</name>
    <dbReference type="NCBI Taxonomy" id="2294034"/>
    <lineage>
        <taxon>Bacteria</taxon>
        <taxon>Bacillati</taxon>
        <taxon>Actinomycetota</taxon>
        <taxon>Actinomycetes</taxon>
        <taxon>Micromonosporales</taxon>
        <taxon>Micromonosporaceae</taxon>
        <taxon>Micromonospora</taxon>
    </lineage>
</organism>
<dbReference type="RefSeq" id="WP_117231445.1">
    <property type="nucleotide sequence ID" value="NZ_QVFU01000172.1"/>
</dbReference>
<evidence type="ECO:0000256" key="1">
    <source>
        <dbReference type="SAM" id="MobiDB-lite"/>
    </source>
</evidence>
<dbReference type="OrthoDB" id="3638270at2"/>
<dbReference type="Pfam" id="PF20042">
    <property type="entry name" value="DUF6444"/>
    <property type="match status" value="1"/>
</dbReference>
<proteinExistence type="predicted"/>
<evidence type="ECO:0000313" key="6">
    <source>
        <dbReference type="Proteomes" id="UP000262621"/>
    </source>
</evidence>
<dbReference type="InterPro" id="IPR004291">
    <property type="entry name" value="Transposase_IS66_central"/>
</dbReference>
<dbReference type="Pfam" id="PF03050">
    <property type="entry name" value="DDE_Tnp_IS66"/>
    <property type="match status" value="1"/>
</dbReference>
<dbReference type="Pfam" id="PF13005">
    <property type="entry name" value="zf-IS66"/>
    <property type="match status" value="1"/>
</dbReference>
<dbReference type="AlphaFoldDB" id="A0A372FPY2"/>
<dbReference type="EMBL" id="QVFU01000172">
    <property type="protein sequence ID" value="RFS37388.1"/>
    <property type="molecule type" value="Genomic_DNA"/>
</dbReference>
<dbReference type="InterPro" id="IPR024474">
    <property type="entry name" value="Znf_dom_IS66"/>
</dbReference>
<accession>A0A372FPY2</accession>
<dbReference type="Proteomes" id="UP000262621">
    <property type="component" value="Unassembled WGS sequence"/>
</dbReference>
<reference evidence="5 6" key="1">
    <citation type="submission" date="2018-08" db="EMBL/GenBank/DDBJ databases">
        <title>Verrucosispora craniellae sp. nov., isolated from a marine sponge in the South China Sea.</title>
        <authorList>
            <person name="Li L."/>
            <person name="Lin H.W."/>
        </authorList>
    </citation>
    <scope>NUCLEOTIDE SEQUENCE [LARGE SCALE GENOMIC DNA]</scope>
    <source>
        <strain evidence="5 6">LHW63014</strain>
    </source>
</reference>
<feature type="domain" description="DUF6444" evidence="4">
    <location>
        <begin position="13"/>
        <end position="93"/>
    </location>
</feature>
<sequence length="414" mass="44286">MPADPSQPSYEQLLALNADLFARLDQALGRIAELEADLSTAKCRIADLEAQLKQSSKNSSKPPSTDGLAKPAPKSLRGRSGRGPGRPAGQPGATLEQVADPDVIVRHTPEVCAGCDNDLAGAAEVSVTRRQVFDIPEPTVVVTEHQIVTLACPCGHRTTGIGPAEATAPAVYGPRIAAIGVYLLHGQFLSIGRTADALRDLFGLPVAAATVTAWVKRTALGIIEQVLPVIRDRIRQAPVVHFDETGMRVEGRLAWLHSASTGTDVLLTAHRRRGAAAIDDAGVLPGFTGVAVHDAWAPYDTYTSANHALCNAHVLRELVYVTDTATGPTADLATQAINALRRLNRLADDAHTGQDTANPDALREQQYLLRSAVVLGAQATAGRDGKLQRKHHALFVRLRDRRDDYLRFVTDPAV</sequence>
<gene>
    <name evidence="5" type="ORF">D0Q02_31360</name>
</gene>
<protein>
    <submittedName>
        <fullName evidence="5">IS66 family transposase</fullName>
    </submittedName>
</protein>
<dbReference type="PANTHER" id="PTHR33678:SF1">
    <property type="entry name" value="BLL1576 PROTEIN"/>
    <property type="match status" value="1"/>
</dbReference>
<comment type="caution">
    <text evidence="5">The sequence shown here is derived from an EMBL/GenBank/DDBJ whole genome shotgun (WGS) entry which is preliminary data.</text>
</comment>
<dbReference type="NCBIfam" id="NF033517">
    <property type="entry name" value="transpos_IS66"/>
    <property type="match status" value="1"/>
</dbReference>
<feature type="region of interest" description="Disordered" evidence="1">
    <location>
        <begin position="51"/>
        <end position="96"/>
    </location>
</feature>
<feature type="domain" description="Transposase IS66 central" evidence="2">
    <location>
        <begin position="171"/>
        <end position="413"/>
    </location>
</feature>
<dbReference type="InterPro" id="IPR045618">
    <property type="entry name" value="DUF6444"/>
</dbReference>
<feature type="domain" description="Transposase IS66 zinc-finger binding" evidence="3">
    <location>
        <begin position="109"/>
        <end position="154"/>
    </location>
</feature>
<name>A0A372FPY2_9ACTN</name>
<evidence type="ECO:0000313" key="5">
    <source>
        <dbReference type="EMBL" id="RFS37388.1"/>
    </source>
</evidence>
<evidence type="ECO:0000259" key="2">
    <source>
        <dbReference type="Pfam" id="PF03050"/>
    </source>
</evidence>
<dbReference type="PANTHER" id="PTHR33678">
    <property type="entry name" value="BLL1576 PROTEIN"/>
    <property type="match status" value="1"/>
</dbReference>
<evidence type="ECO:0000259" key="4">
    <source>
        <dbReference type="Pfam" id="PF20042"/>
    </source>
</evidence>